<dbReference type="InterPro" id="IPR005814">
    <property type="entry name" value="Aminotrans_3"/>
</dbReference>
<dbReference type="Proteomes" id="UP000050454">
    <property type="component" value="Unassembled WGS sequence"/>
</dbReference>
<dbReference type="Gene3D" id="3.40.640.10">
    <property type="entry name" value="Type I PLP-dependent aspartate aminotransferase-like (Major domain)"/>
    <property type="match status" value="1"/>
</dbReference>
<evidence type="ECO:0000256" key="2">
    <source>
        <dbReference type="ARBA" id="ARBA00022576"/>
    </source>
</evidence>
<dbReference type="InterPro" id="IPR015422">
    <property type="entry name" value="PyrdxlP-dep_Trfase_small"/>
</dbReference>
<dbReference type="AlphaFoldDB" id="A0A0P7C4S8"/>
<dbReference type="SUPFAM" id="SSF53383">
    <property type="entry name" value="PLP-dependent transferases"/>
    <property type="match status" value="1"/>
</dbReference>
<evidence type="ECO:0000256" key="1">
    <source>
        <dbReference type="ARBA" id="ARBA00001933"/>
    </source>
</evidence>
<dbReference type="PIRSF" id="PIRSF000521">
    <property type="entry name" value="Transaminase_4ab_Lys_Orn"/>
    <property type="match status" value="1"/>
</dbReference>
<dbReference type="InterPro" id="IPR015424">
    <property type="entry name" value="PyrdxlP-dep_Trfase"/>
</dbReference>
<dbReference type="Gene3D" id="3.90.1150.10">
    <property type="entry name" value="Aspartate Aminotransferase, domain 1"/>
    <property type="match status" value="1"/>
</dbReference>
<evidence type="ECO:0000256" key="4">
    <source>
        <dbReference type="ARBA" id="ARBA00022898"/>
    </source>
</evidence>
<dbReference type="OrthoDB" id="9807885at2"/>
<sequence>MDLRQIFLNNIAQTSDSPLALEFVDSEGIYLIDKNGKKHIDLISGIAVSNMGHSHPEIVKAIQVQAGKYLHQMVYGEFVQSPQVKLASALIETLKGFQTSSGLSLDNVYFVNSGTEAVEGALKLAKRYTGRPEIISCFKAYHGSTHGALSLGDEDFKRNFRPLLPEIRKIERENFEHLDRITSKTAAVIIEVIGGESGVRVSTKEYLKAVSDKCKDVGALLIFDEIQSGAGRTGNFWAFEDYGVVPDILLSAKGLGGGMPIGAFIAPHELMNVFRDNPILGHITTFGGHPASCAAALASLEAWKKEIRPEEIKRKGELFKELLSKHPKIKEVRGQGLMLAAEIGDFDFLLKVIQKTIKNGVIADWFLYCDDSMRIAPPLIISDYEIRKACQVILKALDSVKE</sequence>
<accession>A0A0P7C4S8</accession>
<dbReference type="InterPro" id="IPR049704">
    <property type="entry name" value="Aminotrans_3_PPA_site"/>
</dbReference>
<dbReference type="InterPro" id="IPR015421">
    <property type="entry name" value="PyrdxlP-dep_Trfase_major"/>
</dbReference>
<dbReference type="PROSITE" id="PS00600">
    <property type="entry name" value="AA_TRANSFER_CLASS_3"/>
    <property type="match status" value="1"/>
</dbReference>
<comment type="cofactor">
    <cofactor evidence="1">
        <name>pyridoxal 5'-phosphate</name>
        <dbReference type="ChEBI" id="CHEBI:597326"/>
    </cofactor>
</comment>
<keyword evidence="7" id="KW-1185">Reference proteome</keyword>
<protein>
    <submittedName>
        <fullName evidence="6">Aminotransferase class III</fullName>
    </submittedName>
</protein>
<dbReference type="InterPro" id="IPR050103">
    <property type="entry name" value="Class-III_PLP-dep_AT"/>
</dbReference>
<dbReference type="FunFam" id="3.40.640.10:FF:000004">
    <property type="entry name" value="Acetylornithine aminotransferase"/>
    <property type="match status" value="1"/>
</dbReference>
<dbReference type="PANTHER" id="PTHR11986:SF79">
    <property type="entry name" value="ACETYLORNITHINE AMINOTRANSFERASE, MITOCHONDRIAL"/>
    <property type="match status" value="1"/>
</dbReference>
<evidence type="ECO:0000313" key="6">
    <source>
        <dbReference type="EMBL" id="KPM49695.1"/>
    </source>
</evidence>
<organism evidence="6 7">
    <name type="scientific">Jiulongibacter sediminis</name>
    <dbReference type="NCBI Taxonomy" id="1605367"/>
    <lineage>
        <taxon>Bacteria</taxon>
        <taxon>Pseudomonadati</taxon>
        <taxon>Bacteroidota</taxon>
        <taxon>Cytophagia</taxon>
        <taxon>Cytophagales</taxon>
        <taxon>Leadbetterellaceae</taxon>
        <taxon>Jiulongibacter</taxon>
    </lineage>
</organism>
<dbReference type="GO" id="GO:0042802">
    <property type="term" value="F:identical protein binding"/>
    <property type="evidence" value="ECO:0007669"/>
    <property type="project" value="TreeGrafter"/>
</dbReference>
<dbReference type="GO" id="GO:0030170">
    <property type="term" value="F:pyridoxal phosphate binding"/>
    <property type="evidence" value="ECO:0007669"/>
    <property type="project" value="InterPro"/>
</dbReference>
<dbReference type="Pfam" id="PF00202">
    <property type="entry name" value="Aminotran_3"/>
    <property type="match status" value="1"/>
</dbReference>
<reference evidence="6 7" key="1">
    <citation type="submission" date="2015-07" db="EMBL/GenBank/DDBJ databases">
        <title>The draft genome sequence of Leadbetterella sp. JN14-9.</title>
        <authorList>
            <person name="Liu Y."/>
            <person name="Du J."/>
            <person name="Shao Z."/>
        </authorList>
    </citation>
    <scope>NUCLEOTIDE SEQUENCE [LARGE SCALE GENOMIC DNA]</scope>
    <source>
        <strain evidence="6 7">JN14-9</strain>
    </source>
</reference>
<keyword evidence="3 6" id="KW-0808">Transferase</keyword>
<dbReference type="GO" id="GO:0008483">
    <property type="term" value="F:transaminase activity"/>
    <property type="evidence" value="ECO:0007669"/>
    <property type="project" value="UniProtKB-KW"/>
</dbReference>
<name>A0A0P7C4S8_9BACT</name>
<dbReference type="CDD" id="cd00610">
    <property type="entry name" value="OAT_like"/>
    <property type="match status" value="1"/>
</dbReference>
<gene>
    <name evidence="6" type="ORF">AFM12_03670</name>
</gene>
<dbReference type="EMBL" id="LGTQ01000005">
    <property type="protein sequence ID" value="KPM49695.1"/>
    <property type="molecule type" value="Genomic_DNA"/>
</dbReference>
<comment type="similarity">
    <text evidence="5">Belongs to the class-III pyridoxal-phosphate-dependent aminotransferase family.</text>
</comment>
<evidence type="ECO:0000256" key="5">
    <source>
        <dbReference type="RuleBase" id="RU003560"/>
    </source>
</evidence>
<dbReference type="PATRIC" id="fig|1605367.3.peg.2080"/>
<dbReference type="RefSeq" id="WP_055144018.1">
    <property type="nucleotide sequence ID" value="NZ_JXSZ01000005.1"/>
</dbReference>
<evidence type="ECO:0000313" key="7">
    <source>
        <dbReference type="Proteomes" id="UP000050454"/>
    </source>
</evidence>
<evidence type="ECO:0000256" key="3">
    <source>
        <dbReference type="ARBA" id="ARBA00022679"/>
    </source>
</evidence>
<comment type="caution">
    <text evidence="6">The sequence shown here is derived from an EMBL/GenBank/DDBJ whole genome shotgun (WGS) entry which is preliminary data.</text>
</comment>
<keyword evidence="4 5" id="KW-0663">Pyridoxal phosphate</keyword>
<dbReference type="PANTHER" id="PTHR11986">
    <property type="entry name" value="AMINOTRANSFERASE CLASS III"/>
    <property type="match status" value="1"/>
</dbReference>
<dbReference type="STRING" id="1605367.AFM12_03670"/>
<keyword evidence="2 6" id="KW-0032">Aminotransferase</keyword>
<proteinExistence type="inferred from homology"/>